<dbReference type="AlphaFoldDB" id="A0A9Y1BQR2"/>
<organism evidence="2">
    <name type="scientific">Candidatus Heimdallarchaeum endolithica</name>
    <dbReference type="NCBI Taxonomy" id="2876572"/>
    <lineage>
        <taxon>Archaea</taxon>
        <taxon>Promethearchaeati</taxon>
        <taxon>Candidatus Heimdallarchaeota</taxon>
        <taxon>Candidatus Heimdallarchaeia (ex Rinke et al. 2021) (nom. nud.)</taxon>
        <taxon>Candidatus Heimdallarchaeales</taxon>
        <taxon>Candidatus Heimdallarchaeaceae</taxon>
        <taxon>Candidatus Heimdallarchaeum</taxon>
    </lineage>
</organism>
<keyword evidence="1" id="KW-0812">Transmembrane</keyword>
<evidence type="ECO:0000256" key="1">
    <source>
        <dbReference type="SAM" id="Phobius"/>
    </source>
</evidence>
<dbReference type="Proteomes" id="UP001200513">
    <property type="component" value="Chromosome"/>
</dbReference>
<protein>
    <submittedName>
        <fullName evidence="2">Uncharacterized protein</fullName>
    </submittedName>
</protein>
<keyword evidence="1" id="KW-1133">Transmembrane helix</keyword>
<reference evidence="2" key="1">
    <citation type="journal article" date="2022" name="Nat. Microbiol.">
        <title>Unique mobile elements and scalable gene flow at the prokaryote-eukaryote boundary revealed by circularized Asgard archaea genomes.</title>
        <authorList>
            <person name="Wu F."/>
            <person name="Speth D.R."/>
            <person name="Philosof A."/>
            <person name="Cremiere A."/>
            <person name="Narayanan A."/>
            <person name="Barco R.A."/>
            <person name="Connon S.A."/>
            <person name="Amend J.P."/>
            <person name="Antoshechkin I.A."/>
            <person name="Orphan V.J."/>
        </authorList>
    </citation>
    <scope>NUCLEOTIDE SEQUENCE</scope>
    <source>
        <strain evidence="2">PR6</strain>
    </source>
</reference>
<proteinExistence type="predicted"/>
<dbReference type="EMBL" id="CP084167">
    <property type="protein sequence ID" value="UJG43305.1"/>
    <property type="molecule type" value="Genomic_DNA"/>
</dbReference>
<dbReference type="Gene3D" id="2.60.120.380">
    <property type="match status" value="2"/>
</dbReference>
<name>A0A9Y1BQR2_9ARCH</name>
<keyword evidence="1" id="KW-0472">Membrane</keyword>
<sequence>MKNKVSINKKIVFLLIVVVLIIIPLQNKNNYNNQLDEFVSSNQFLTDSVDEKMLMKKDVNEENFKNEINDTEFISTTIELGSFYDDTIKYSETQNWYDFSLTNDDLIVLYLDFYGWNIESSKVETKVMLKIYSENFELLSFNDYSYSANLNPLIQLELKAGKYYVLVEKEKEENSSYSYMITVKSSLEHAQNTKIDNALNVNIGEEIKGDILVNNQSWFSFNIDEPKYILVNFTLENDLLLSWLYDDNGFLIEVDDEMFSSLLSPGTYYIMLEGLGNHYIVSYSLIISEIEIQSFDTISNKGRTYFGSNSKMNYLAYQIELSSPSFVKLTISSDYSTVLIYNNSVKLIQEVEDNEGITLDSGNYFLIAVIKAYYDLWSSPPCYYYVQVTEKSVKDSNKLSLNEELTDSFSEINIFNGYELNINTSGFYHFEISSSLDEYIFLVYDTNFTKTIEFEFYKGYSNTENTTWFYLENDVYYVIVMNNDYYGNTGSYNIILYYEETTQISVSDTIETPNKGIVLNILSPQLIKFEATSDEKISLIMSNESQVIANVDHNSYKATIIHYVTKGTYYFSIISRTDNNLTVSVTTEEFQQLSEKNIFVKQNENSRWYYQKISEKSYFKFTSPKYNFDVYIYSLNSSQRFYYNRYQLDFLILELEASDYLIKIDYSNIDYSGEIEFYFEIIDSLRNAKINVPTSLTSYNECFTFDVTEMDFYYIYINNSNFRNMTFSYRISQKNGKILHGYYFSQSGMIQSLILLSPGEYVLTISPPSTYVIENITFTIASSQDITDYVKIGDNKNTIQSGKYYSSLLEPNDVDIYVLTVTENTILEMSFIYGDYYYIQGNRFGLNIYFDNGVLLDKYTDIVDDTCVLSAGTYYIMVYVYSYYYVSDISQYVFYCTLNPMKLEDSEDFNVKIFNEEDVTVEETITYDNRTALFILESTEDGTLFLLFDKETNLSFLNYKLVIYIIDNNTKMTRAYYEEDIDEYGNNKIEIDRIEKSNIIIMKFKFEPCDHDAYLSFFVSYHIYQFFERPDLANAEKITFDQQLNVSIRDEIWFKFNFDKKTKIIIDIEVNSFILNPFSSYYYQDEAVNSSSLYVTFYSIDEEGGTIYLSHNESDEITNGQKMIVEATFKAGNYCLTIDPEDFIFDLSVAFHQSDDVHIINSTSGKVQFIIFSLLIVEGFIFYITGNFEYTERGNFEEKISYDGGRTWHHSRYLNEVKRRSTALPMKARIVALVIGATAVSFISYLLLFKR</sequence>
<feature type="transmembrane region" description="Helical" evidence="1">
    <location>
        <begin position="1228"/>
        <end position="1248"/>
    </location>
</feature>
<accession>A0A9Y1BQR2</accession>
<gene>
    <name evidence="2" type="ORF">K9W46_13145</name>
</gene>
<evidence type="ECO:0000313" key="2">
    <source>
        <dbReference type="EMBL" id="UJG43305.1"/>
    </source>
</evidence>